<protein>
    <submittedName>
        <fullName evidence="1">Uncharacterized protein</fullName>
    </submittedName>
</protein>
<organism evidence="1 2">
    <name type="scientific">Pedobacter nyackensis</name>
    <dbReference type="NCBI Taxonomy" id="475255"/>
    <lineage>
        <taxon>Bacteria</taxon>
        <taxon>Pseudomonadati</taxon>
        <taxon>Bacteroidota</taxon>
        <taxon>Sphingobacteriia</taxon>
        <taxon>Sphingobacteriales</taxon>
        <taxon>Sphingobacteriaceae</taxon>
        <taxon>Pedobacter</taxon>
    </lineage>
</organism>
<name>A0A1W2BL76_9SPHI</name>
<dbReference type="RefSeq" id="WP_084288565.1">
    <property type="nucleotide sequence ID" value="NZ_FWYB01000002.1"/>
</dbReference>
<evidence type="ECO:0000313" key="2">
    <source>
        <dbReference type="Proteomes" id="UP000192678"/>
    </source>
</evidence>
<dbReference type="EMBL" id="FWYB01000002">
    <property type="protein sequence ID" value="SMC73719.1"/>
    <property type="molecule type" value="Genomic_DNA"/>
</dbReference>
<gene>
    <name evidence="1" type="ORF">SAMN04488101_102590</name>
</gene>
<sequence>MERTIQALESLFTKKCSGAYPYGVDSNYSRIVETLTNTVTYRGNINLATANYFIRSKTITDY</sequence>
<keyword evidence="2" id="KW-1185">Reference proteome</keyword>
<proteinExistence type="predicted"/>
<evidence type="ECO:0000313" key="1">
    <source>
        <dbReference type="EMBL" id="SMC73719.1"/>
    </source>
</evidence>
<dbReference type="AlphaFoldDB" id="A0A1W2BL76"/>
<accession>A0A1W2BL76</accession>
<dbReference type="Proteomes" id="UP000192678">
    <property type="component" value="Unassembled WGS sequence"/>
</dbReference>
<reference evidence="1 2" key="1">
    <citation type="submission" date="2017-04" db="EMBL/GenBank/DDBJ databases">
        <authorList>
            <person name="Afonso C.L."/>
            <person name="Miller P.J."/>
            <person name="Scott M.A."/>
            <person name="Spackman E."/>
            <person name="Goraichik I."/>
            <person name="Dimitrov K.M."/>
            <person name="Suarez D.L."/>
            <person name="Swayne D.E."/>
        </authorList>
    </citation>
    <scope>NUCLEOTIDE SEQUENCE [LARGE SCALE GENOMIC DNA]</scope>
    <source>
        <strain evidence="1 2">DSM 19625</strain>
    </source>
</reference>